<dbReference type="CDD" id="cd06171">
    <property type="entry name" value="Sigma70_r4"/>
    <property type="match status" value="1"/>
</dbReference>
<dbReference type="SUPFAM" id="SSF88946">
    <property type="entry name" value="Sigma2 domain of RNA polymerase sigma factors"/>
    <property type="match status" value="1"/>
</dbReference>
<accession>A0A4R1L5U5</accession>
<dbReference type="NCBIfam" id="TIGR02937">
    <property type="entry name" value="sigma70-ECF"/>
    <property type="match status" value="1"/>
</dbReference>
<dbReference type="AlphaFoldDB" id="A0A4R1L5U5"/>
<dbReference type="PANTHER" id="PTHR43133">
    <property type="entry name" value="RNA POLYMERASE ECF-TYPE SIGMA FACTO"/>
    <property type="match status" value="1"/>
</dbReference>
<dbReference type="GO" id="GO:0006352">
    <property type="term" value="P:DNA-templated transcription initiation"/>
    <property type="evidence" value="ECO:0007669"/>
    <property type="project" value="InterPro"/>
</dbReference>
<feature type="domain" description="RNA polymerase sigma factor 70 region 4 type 2" evidence="8">
    <location>
        <begin position="131"/>
        <end position="183"/>
    </location>
</feature>
<dbReference type="Gene3D" id="1.10.1740.10">
    <property type="match status" value="1"/>
</dbReference>
<comment type="caution">
    <text evidence="9">The sequence shown here is derived from an EMBL/GenBank/DDBJ whole genome shotgun (WGS) entry which is preliminary data.</text>
</comment>
<dbReference type="OrthoDB" id="9795666at2"/>
<dbReference type="Pfam" id="PF04542">
    <property type="entry name" value="Sigma70_r2"/>
    <property type="match status" value="1"/>
</dbReference>
<gene>
    <name evidence="9" type="ORF">C7378_1118</name>
</gene>
<dbReference type="EMBL" id="SMGK01000002">
    <property type="protein sequence ID" value="TCK73505.1"/>
    <property type="molecule type" value="Genomic_DNA"/>
</dbReference>
<keyword evidence="10" id="KW-1185">Reference proteome</keyword>
<evidence type="ECO:0000259" key="8">
    <source>
        <dbReference type="Pfam" id="PF08281"/>
    </source>
</evidence>
<reference evidence="9 10" key="1">
    <citation type="submission" date="2019-03" db="EMBL/GenBank/DDBJ databases">
        <title>Genomic Encyclopedia of Type Strains, Phase IV (KMG-IV): sequencing the most valuable type-strain genomes for metagenomic binning, comparative biology and taxonomic classification.</title>
        <authorList>
            <person name="Goeker M."/>
        </authorList>
    </citation>
    <scope>NUCLEOTIDE SEQUENCE [LARGE SCALE GENOMIC DNA]</scope>
    <source>
        <strain evidence="9 10">DSM 103428</strain>
    </source>
</reference>
<dbReference type="InterPro" id="IPR013324">
    <property type="entry name" value="RNA_pol_sigma_r3/r4-like"/>
</dbReference>
<evidence type="ECO:0000256" key="4">
    <source>
        <dbReference type="ARBA" id="ARBA00023125"/>
    </source>
</evidence>
<keyword evidence="5" id="KW-0804">Transcription</keyword>
<evidence type="ECO:0000256" key="5">
    <source>
        <dbReference type="ARBA" id="ARBA00023163"/>
    </source>
</evidence>
<protein>
    <submittedName>
        <fullName evidence="9">RNA polymerase sigma-70 factor (ECF subfamily)</fullName>
    </submittedName>
</protein>
<name>A0A4R1L5U5_9BACT</name>
<organism evidence="9 10">
    <name type="scientific">Acidipila rosea</name>
    <dbReference type="NCBI Taxonomy" id="768535"/>
    <lineage>
        <taxon>Bacteria</taxon>
        <taxon>Pseudomonadati</taxon>
        <taxon>Acidobacteriota</taxon>
        <taxon>Terriglobia</taxon>
        <taxon>Terriglobales</taxon>
        <taxon>Acidobacteriaceae</taxon>
        <taxon>Acidipila</taxon>
    </lineage>
</organism>
<dbReference type="InterPro" id="IPR013249">
    <property type="entry name" value="RNA_pol_sigma70_r4_t2"/>
</dbReference>
<dbReference type="InterPro" id="IPR007627">
    <property type="entry name" value="RNA_pol_sigma70_r2"/>
</dbReference>
<sequence length="204" mass="22825">MSCTASYAGGGAVSPAVSMEEFTEVFCRHRSQLRWVAMKILKNVDETDDALQDAALAAVKNIEHFEGRSKLLTWLTQIVRNEALMRIRRHQRVQLNAYEEADGEEGHGWQPHLADTRPNPEEMYGRREAFELVERRLSLIPAEMRRAICLHHLEGRTMAEVSAELNTSLATVKNLLHRGRAQLQEPAQGLGGSSRGTGKLPLSA</sequence>
<keyword evidence="3" id="KW-0731">Sigma factor</keyword>
<evidence type="ECO:0000256" key="3">
    <source>
        <dbReference type="ARBA" id="ARBA00023082"/>
    </source>
</evidence>
<feature type="region of interest" description="Disordered" evidence="6">
    <location>
        <begin position="183"/>
        <end position="204"/>
    </location>
</feature>
<dbReference type="GO" id="GO:0016987">
    <property type="term" value="F:sigma factor activity"/>
    <property type="evidence" value="ECO:0007669"/>
    <property type="project" value="UniProtKB-KW"/>
</dbReference>
<evidence type="ECO:0000259" key="7">
    <source>
        <dbReference type="Pfam" id="PF04542"/>
    </source>
</evidence>
<dbReference type="PANTHER" id="PTHR43133:SF8">
    <property type="entry name" value="RNA POLYMERASE SIGMA FACTOR HI_1459-RELATED"/>
    <property type="match status" value="1"/>
</dbReference>
<dbReference type="GO" id="GO:0003677">
    <property type="term" value="F:DNA binding"/>
    <property type="evidence" value="ECO:0007669"/>
    <property type="project" value="UniProtKB-KW"/>
</dbReference>
<dbReference type="InterPro" id="IPR039425">
    <property type="entry name" value="RNA_pol_sigma-70-like"/>
</dbReference>
<evidence type="ECO:0000256" key="1">
    <source>
        <dbReference type="ARBA" id="ARBA00010641"/>
    </source>
</evidence>
<comment type="similarity">
    <text evidence="1">Belongs to the sigma-70 factor family. ECF subfamily.</text>
</comment>
<evidence type="ECO:0000313" key="9">
    <source>
        <dbReference type="EMBL" id="TCK73505.1"/>
    </source>
</evidence>
<keyword evidence="2" id="KW-0805">Transcription regulation</keyword>
<feature type="domain" description="RNA polymerase sigma-70 region 2" evidence="7">
    <location>
        <begin position="28"/>
        <end position="92"/>
    </location>
</feature>
<keyword evidence="4" id="KW-0238">DNA-binding</keyword>
<dbReference type="Proteomes" id="UP000295210">
    <property type="component" value="Unassembled WGS sequence"/>
</dbReference>
<dbReference type="InterPro" id="IPR014284">
    <property type="entry name" value="RNA_pol_sigma-70_dom"/>
</dbReference>
<proteinExistence type="inferred from homology"/>
<evidence type="ECO:0000256" key="6">
    <source>
        <dbReference type="SAM" id="MobiDB-lite"/>
    </source>
</evidence>
<dbReference type="InterPro" id="IPR036388">
    <property type="entry name" value="WH-like_DNA-bd_sf"/>
</dbReference>
<dbReference type="Gene3D" id="1.10.10.10">
    <property type="entry name" value="Winged helix-like DNA-binding domain superfamily/Winged helix DNA-binding domain"/>
    <property type="match status" value="1"/>
</dbReference>
<evidence type="ECO:0000313" key="10">
    <source>
        <dbReference type="Proteomes" id="UP000295210"/>
    </source>
</evidence>
<evidence type="ECO:0000256" key="2">
    <source>
        <dbReference type="ARBA" id="ARBA00023015"/>
    </source>
</evidence>
<dbReference type="InterPro" id="IPR013325">
    <property type="entry name" value="RNA_pol_sigma_r2"/>
</dbReference>
<dbReference type="Pfam" id="PF08281">
    <property type="entry name" value="Sigma70_r4_2"/>
    <property type="match status" value="1"/>
</dbReference>
<dbReference type="SUPFAM" id="SSF88659">
    <property type="entry name" value="Sigma3 and sigma4 domains of RNA polymerase sigma factors"/>
    <property type="match status" value="1"/>
</dbReference>
<dbReference type="RefSeq" id="WP_131993103.1">
    <property type="nucleotide sequence ID" value="NZ_SMGK01000002.1"/>
</dbReference>